<dbReference type="PANTHER" id="PTHR43345">
    <property type="entry name" value="3-ISOPROPYLMALATE DEHYDRATASE SMALL SUBUNIT 2-RELATED-RELATED"/>
    <property type="match status" value="1"/>
</dbReference>
<organism evidence="12 13">
    <name type="scientific">Dyella monticola</name>
    <dbReference type="NCBI Taxonomy" id="1927958"/>
    <lineage>
        <taxon>Bacteria</taxon>
        <taxon>Pseudomonadati</taxon>
        <taxon>Pseudomonadota</taxon>
        <taxon>Gammaproteobacteria</taxon>
        <taxon>Lysobacterales</taxon>
        <taxon>Rhodanobacteraceae</taxon>
        <taxon>Dyella</taxon>
    </lineage>
</organism>
<evidence type="ECO:0000256" key="2">
    <source>
        <dbReference type="ARBA" id="ARBA00002695"/>
    </source>
</evidence>
<name>A0A370WSB5_9GAMM</name>
<comment type="pathway">
    <text evidence="3 10">Amino-acid biosynthesis; L-leucine biosynthesis; L-leucine from 3-methyl-2-oxobutanoate: step 2/4.</text>
</comment>
<dbReference type="NCBIfam" id="NF002458">
    <property type="entry name" value="PRK01641.1"/>
    <property type="match status" value="1"/>
</dbReference>
<evidence type="ECO:0000256" key="8">
    <source>
        <dbReference type="ARBA" id="ARBA00023239"/>
    </source>
</evidence>
<dbReference type="HAMAP" id="MF_01031">
    <property type="entry name" value="LeuD_type1"/>
    <property type="match status" value="1"/>
</dbReference>
<dbReference type="InterPro" id="IPR050075">
    <property type="entry name" value="LeuD"/>
</dbReference>
<dbReference type="InterPro" id="IPR015928">
    <property type="entry name" value="Aconitase/3IPM_dehydase_swvl"/>
</dbReference>
<evidence type="ECO:0000313" key="12">
    <source>
        <dbReference type="EMBL" id="RDS79010.1"/>
    </source>
</evidence>
<comment type="subunit">
    <text evidence="5 10">Heterodimer of LeuC and LeuD.</text>
</comment>
<dbReference type="GO" id="GO:0003861">
    <property type="term" value="F:3-isopropylmalate dehydratase activity"/>
    <property type="evidence" value="ECO:0007669"/>
    <property type="project" value="UniProtKB-UniRule"/>
</dbReference>
<accession>A0A370WSB5</accession>
<dbReference type="GO" id="GO:0009316">
    <property type="term" value="C:3-isopropylmalate dehydratase complex"/>
    <property type="evidence" value="ECO:0007669"/>
    <property type="project" value="InterPro"/>
</dbReference>
<dbReference type="InterPro" id="IPR000573">
    <property type="entry name" value="AconitaseA/IPMdHydase_ssu_swvl"/>
</dbReference>
<evidence type="ECO:0000256" key="3">
    <source>
        <dbReference type="ARBA" id="ARBA00004729"/>
    </source>
</evidence>
<dbReference type="GO" id="GO:0009098">
    <property type="term" value="P:L-leucine biosynthetic process"/>
    <property type="evidence" value="ECO:0007669"/>
    <property type="project" value="UniProtKB-UniRule"/>
</dbReference>
<sequence>MKSVTRIHSRTAVLRDENIDTDRIIPARFLTTTERAGLGKFCFNDWRYTQDGGNNPAFPLNQPEAHGCSILVAGRNFGCGSSREHAPWALLDYGIQAVLCSEIADIFRGNALKNGLLAIVLADAEHHWLLQHPGVELSIDVREQAIELPDGGRIHFTLEPFARHCLLNGVDQLGFLLQHNDAITHYEHHQEKAA</sequence>
<evidence type="ECO:0000256" key="9">
    <source>
        <dbReference type="ARBA" id="ARBA00023304"/>
    </source>
</evidence>
<evidence type="ECO:0000256" key="5">
    <source>
        <dbReference type="ARBA" id="ARBA00011271"/>
    </source>
</evidence>
<dbReference type="Pfam" id="PF00694">
    <property type="entry name" value="Aconitase_C"/>
    <property type="match status" value="1"/>
</dbReference>
<evidence type="ECO:0000313" key="13">
    <source>
        <dbReference type="Proteomes" id="UP000254258"/>
    </source>
</evidence>
<evidence type="ECO:0000256" key="4">
    <source>
        <dbReference type="ARBA" id="ARBA00009845"/>
    </source>
</evidence>
<comment type="function">
    <text evidence="2 10">Catalyzes the isomerization between 2-isopropylmalate and 3-isopropylmalate, via the formation of 2-isopropylmaleate.</text>
</comment>
<keyword evidence="13" id="KW-1185">Reference proteome</keyword>
<dbReference type="InterPro" id="IPR004431">
    <property type="entry name" value="3-IsopropMal_deHydase_ssu"/>
</dbReference>
<feature type="domain" description="Aconitase A/isopropylmalate dehydratase small subunit swivel" evidence="11">
    <location>
        <begin position="5"/>
        <end position="122"/>
    </location>
</feature>
<dbReference type="PANTHER" id="PTHR43345:SF5">
    <property type="entry name" value="3-ISOPROPYLMALATE DEHYDRATASE SMALL SUBUNIT"/>
    <property type="match status" value="1"/>
</dbReference>
<dbReference type="SUPFAM" id="SSF52016">
    <property type="entry name" value="LeuD/IlvD-like"/>
    <property type="match status" value="1"/>
</dbReference>
<dbReference type="UniPathway" id="UPA00048">
    <property type="reaction ID" value="UER00071"/>
</dbReference>
<dbReference type="FunFam" id="3.20.19.10:FF:000003">
    <property type="entry name" value="3-isopropylmalate dehydratase small subunit"/>
    <property type="match status" value="1"/>
</dbReference>
<proteinExistence type="inferred from homology"/>
<dbReference type="InterPro" id="IPR033940">
    <property type="entry name" value="IPMI_Swivel"/>
</dbReference>
<keyword evidence="9 10" id="KW-0100">Branched-chain amino acid biosynthesis</keyword>
<dbReference type="OrthoDB" id="9777465at2"/>
<evidence type="ECO:0000256" key="7">
    <source>
        <dbReference type="ARBA" id="ARBA00022605"/>
    </source>
</evidence>
<dbReference type="NCBIfam" id="TIGR00171">
    <property type="entry name" value="leuD"/>
    <property type="match status" value="1"/>
</dbReference>
<comment type="catalytic activity">
    <reaction evidence="1 10">
        <text>(2R,3S)-3-isopropylmalate = (2S)-2-isopropylmalate</text>
        <dbReference type="Rhea" id="RHEA:32287"/>
        <dbReference type="ChEBI" id="CHEBI:1178"/>
        <dbReference type="ChEBI" id="CHEBI:35121"/>
        <dbReference type="EC" id="4.2.1.33"/>
    </reaction>
</comment>
<dbReference type="CDD" id="cd01577">
    <property type="entry name" value="IPMI_Swivel"/>
    <property type="match status" value="1"/>
</dbReference>
<keyword evidence="7 10" id="KW-0028">Amino-acid biosynthesis</keyword>
<comment type="caution">
    <text evidence="12">The sequence shown here is derived from an EMBL/GenBank/DDBJ whole genome shotgun (WGS) entry which is preliminary data.</text>
</comment>
<dbReference type="Gene3D" id="3.20.19.10">
    <property type="entry name" value="Aconitase, domain 4"/>
    <property type="match status" value="1"/>
</dbReference>
<dbReference type="AlphaFoldDB" id="A0A370WSB5"/>
<evidence type="ECO:0000256" key="1">
    <source>
        <dbReference type="ARBA" id="ARBA00000491"/>
    </source>
</evidence>
<comment type="similarity">
    <text evidence="4 10">Belongs to the LeuD family. LeuD type 1 subfamily.</text>
</comment>
<dbReference type="Proteomes" id="UP000254258">
    <property type="component" value="Unassembled WGS sequence"/>
</dbReference>
<dbReference type="EMBL" id="QRBE01000018">
    <property type="protein sequence ID" value="RDS79010.1"/>
    <property type="molecule type" value="Genomic_DNA"/>
</dbReference>
<evidence type="ECO:0000256" key="6">
    <source>
        <dbReference type="ARBA" id="ARBA00022430"/>
    </source>
</evidence>
<reference evidence="12 13" key="1">
    <citation type="submission" date="2018-07" db="EMBL/GenBank/DDBJ databases">
        <title>Dyella monticola sp. nov. and Dyella psychrodurans sp. nov. isolated from monsoon evergreen broad-leaved forest soil of Dinghu Mountain, China.</title>
        <authorList>
            <person name="Gao Z."/>
            <person name="Qiu L."/>
        </authorList>
    </citation>
    <scope>NUCLEOTIDE SEQUENCE [LARGE SCALE GENOMIC DNA]</scope>
    <source>
        <strain evidence="12 13">4G-K06</strain>
    </source>
</reference>
<protein>
    <recommendedName>
        <fullName evidence="10">3-isopropylmalate dehydratase small subunit</fullName>
        <ecNumber evidence="10">4.2.1.33</ecNumber>
    </recommendedName>
    <alternativeName>
        <fullName evidence="10">Alpha-IPM isomerase</fullName>
        <shortName evidence="10">IPMI</shortName>
    </alternativeName>
    <alternativeName>
        <fullName evidence="10">Isopropylmalate isomerase</fullName>
    </alternativeName>
</protein>
<keyword evidence="8 10" id="KW-0456">Lyase</keyword>
<gene>
    <name evidence="10 12" type="primary">leuD</name>
    <name evidence="12" type="ORF">DWU98_19915</name>
</gene>
<evidence type="ECO:0000259" key="11">
    <source>
        <dbReference type="Pfam" id="PF00694"/>
    </source>
</evidence>
<keyword evidence="6 10" id="KW-0432">Leucine biosynthesis</keyword>
<evidence type="ECO:0000256" key="10">
    <source>
        <dbReference type="HAMAP-Rule" id="MF_01031"/>
    </source>
</evidence>
<dbReference type="EC" id="4.2.1.33" evidence="10"/>
<dbReference type="RefSeq" id="WP_115497348.1">
    <property type="nucleotide sequence ID" value="NZ_QRBE01000018.1"/>
</dbReference>